<evidence type="ECO:0000256" key="2">
    <source>
        <dbReference type="ARBA" id="ARBA00022679"/>
    </source>
</evidence>
<dbReference type="PANTHER" id="PTHR37419">
    <property type="entry name" value="SERINE/THREONINE-PROTEIN KINASE TOXIN HIPA"/>
    <property type="match status" value="1"/>
</dbReference>
<organism evidence="7 8">
    <name type="scientific">Desulfobacter hydrogenophilus</name>
    <dbReference type="NCBI Taxonomy" id="2291"/>
    <lineage>
        <taxon>Bacteria</taxon>
        <taxon>Pseudomonadati</taxon>
        <taxon>Thermodesulfobacteriota</taxon>
        <taxon>Desulfobacteria</taxon>
        <taxon>Desulfobacterales</taxon>
        <taxon>Desulfobacteraceae</taxon>
        <taxon>Desulfobacter</taxon>
    </lineage>
</organism>
<dbReference type="PANTHER" id="PTHR37419:SF1">
    <property type="entry name" value="SERINE_THREONINE-PROTEIN KINASE TOXIN HIPA"/>
    <property type="match status" value="1"/>
</dbReference>
<evidence type="ECO:0000259" key="4">
    <source>
        <dbReference type="Pfam" id="PF07804"/>
    </source>
</evidence>
<feature type="domain" description="HipA-like C-terminal" evidence="4">
    <location>
        <begin position="152"/>
        <end position="399"/>
    </location>
</feature>
<reference evidence="7 8" key="1">
    <citation type="submission" date="2018-06" db="EMBL/GenBank/DDBJ databases">
        <title>Complete Genome Sequence of Desulfobacter hydrogenophilus (DSM3380).</title>
        <authorList>
            <person name="Marietou A."/>
            <person name="Schreiber L."/>
            <person name="Marshall I."/>
            <person name="Jorgensen B."/>
        </authorList>
    </citation>
    <scope>NUCLEOTIDE SEQUENCE [LARGE SCALE GENOMIC DNA]</scope>
    <source>
        <strain evidence="7 8">DSM 3380</strain>
    </source>
</reference>
<keyword evidence="2" id="KW-0808">Transferase</keyword>
<dbReference type="NCBIfam" id="TIGR03071">
    <property type="entry name" value="couple_hipA"/>
    <property type="match status" value="1"/>
</dbReference>
<comment type="similarity">
    <text evidence="1">Belongs to the HipA Ser/Thr kinase family.</text>
</comment>
<protein>
    <submittedName>
        <fullName evidence="7">Type II toxin-antitoxin system HipA family toxin</fullName>
    </submittedName>
</protein>
<dbReference type="RefSeq" id="WP_111955216.1">
    <property type="nucleotide sequence ID" value="NZ_CP036313.1"/>
</dbReference>
<reference evidence="6 9" key="2">
    <citation type="submission" date="2019-02" db="EMBL/GenBank/DDBJ databases">
        <title>Complete genome sequence of Desulfobacter hydrogenophilus AcRS1.</title>
        <authorList>
            <person name="Marietou A."/>
            <person name="Lund M.B."/>
            <person name="Marshall I.P.G."/>
            <person name="Schreiber L."/>
            <person name="Jorgensen B."/>
        </authorList>
    </citation>
    <scope>NUCLEOTIDE SEQUENCE [LARGE SCALE GENOMIC DNA]</scope>
    <source>
        <strain evidence="6 9">AcRS1</strain>
    </source>
</reference>
<proteinExistence type="inferred from homology"/>
<dbReference type="Proteomes" id="UP000293902">
    <property type="component" value="Chromosome"/>
</dbReference>
<dbReference type="EMBL" id="QLNI01000012">
    <property type="protein sequence ID" value="RAM02641.1"/>
    <property type="molecule type" value="Genomic_DNA"/>
</dbReference>
<name>A0A328FDA8_9BACT</name>
<gene>
    <name evidence="7" type="ORF">DO021_07340</name>
    <name evidence="6" type="ORF">EYB58_03085</name>
</gene>
<dbReference type="GO" id="GO:0005829">
    <property type="term" value="C:cytosol"/>
    <property type="evidence" value="ECO:0007669"/>
    <property type="project" value="TreeGrafter"/>
</dbReference>
<dbReference type="EMBL" id="CP036313">
    <property type="protein sequence ID" value="QBH11998.1"/>
    <property type="molecule type" value="Genomic_DNA"/>
</dbReference>
<evidence type="ECO:0000256" key="3">
    <source>
        <dbReference type="ARBA" id="ARBA00022777"/>
    </source>
</evidence>
<dbReference type="Pfam" id="PF13657">
    <property type="entry name" value="Couple_hipA"/>
    <property type="match status" value="1"/>
</dbReference>
<dbReference type="InterPro" id="IPR012893">
    <property type="entry name" value="HipA-like_C"/>
</dbReference>
<evidence type="ECO:0000313" key="6">
    <source>
        <dbReference type="EMBL" id="QBH11998.1"/>
    </source>
</evidence>
<accession>A0A328FDA8</accession>
<dbReference type="Pfam" id="PF07804">
    <property type="entry name" value="HipA_C"/>
    <property type="match status" value="1"/>
</dbReference>
<dbReference type="Proteomes" id="UP000248798">
    <property type="component" value="Unassembled WGS sequence"/>
</dbReference>
<feature type="domain" description="HipA N-terminal subdomain 1" evidence="5">
    <location>
        <begin position="7"/>
        <end position="108"/>
    </location>
</feature>
<evidence type="ECO:0000313" key="9">
    <source>
        <dbReference type="Proteomes" id="UP000293902"/>
    </source>
</evidence>
<dbReference type="GO" id="GO:0004674">
    <property type="term" value="F:protein serine/threonine kinase activity"/>
    <property type="evidence" value="ECO:0007669"/>
    <property type="project" value="TreeGrafter"/>
</dbReference>
<evidence type="ECO:0000259" key="5">
    <source>
        <dbReference type="Pfam" id="PF13657"/>
    </source>
</evidence>
<dbReference type="CDD" id="cd17808">
    <property type="entry name" value="HipA_Ec_like"/>
    <property type="match status" value="1"/>
</dbReference>
<sequence>MGKAKNLSVLMNGAPVGWLARSAKGIVSFGYDENWLSDRNRRPLSLSLSLPLTAQVYSGDRVENYFDNLLPDNMTLRNRLQAKVGASSTRAFDLLFHIGRDCVGAVQLVPEGETPNVKMVTADRVDEAQIETILKSYAAMPLGVDIDADFRLSVAGAQEKTAFLRMQNGWYRPSGATPTSHIFKLPMGRLGQTGLDLSGSVENEWLCQKLLGAFGMSAADTRMANFGSQKVLVVKRFDRRWSSGSTWLIRLPQEDICQATGTPSALKYEADGGPDMTAVMDLLLGSDKAHEDRTTFMTSQLLFWMLGAIDGHAKNFSIFLRPGSRFHLTPLYDVISIYPLARAGQISMHKVKMAMAVSGKNRHYRWNSITRRHWLDTAKKCRYPEDEMKQIIEKCCDMAQGCIDQVSDAMPPGFSEQISAAIFSGIHQARERLINNKKGSRLPGNECNHRL</sequence>
<dbReference type="AlphaFoldDB" id="A0A328FDA8"/>
<evidence type="ECO:0000313" key="7">
    <source>
        <dbReference type="EMBL" id="RAM02641.1"/>
    </source>
</evidence>
<dbReference type="OrthoDB" id="9805913at2"/>
<dbReference type="InterPro" id="IPR052028">
    <property type="entry name" value="HipA_Ser/Thr_kinase"/>
</dbReference>
<evidence type="ECO:0000256" key="1">
    <source>
        <dbReference type="ARBA" id="ARBA00010164"/>
    </source>
</evidence>
<keyword evidence="3" id="KW-0418">Kinase</keyword>
<keyword evidence="9" id="KW-1185">Reference proteome</keyword>
<dbReference type="InterPro" id="IPR017508">
    <property type="entry name" value="HipA_N1"/>
</dbReference>
<evidence type="ECO:0000313" key="8">
    <source>
        <dbReference type="Proteomes" id="UP000248798"/>
    </source>
</evidence>